<reference evidence="2 3" key="1">
    <citation type="submission" date="2015-12" db="EMBL/GenBank/DDBJ databases">
        <authorList>
            <person name="Shamseldin A."/>
            <person name="Moawad H."/>
            <person name="Abd El-Rahim W.M."/>
            <person name="Sadowsky M.J."/>
        </authorList>
    </citation>
    <scope>NUCLEOTIDE SEQUENCE [LARGE SCALE GENOMIC DNA]</scope>
    <source>
        <strain evidence="2 3">JC234</strain>
    </source>
</reference>
<dbReference type="Proteomes" id="UP000094795">
    <property type="component" value="Unassembled WGS sequence"/>
</dbReference>
<proteinExistence type="predicted"/>
<name>A0A1C1YRZ5_9HYPH</name>
<dbReference type="OrthoDB" id="9868756at2"/>
<evidence type="ECO:0000256" key="1">
    <source>
        <dbReference type="SAM" id="Coils"/>
    </source>
</evidence>
<keyword evidence="3" id="KW-1185">Reference proteome</keyword>
<comment type="caution">
    <text evidence="2">The sequence shown here is derived from an EMBL/GenBank/DDBJ whole genome shotgun (WGS) entry which is preliminary data.</text>
</comment>
<organism evidence="2 3">
    <name type="scientific">Hoeflea olei</name>
    <dbReference type="NCBI Taxonomy" id="1480615"/>
    <lineage>
        <taxon>Bacteria</taxon>
        <taxon>Pseudomonadati</taxon>
        <taxon>Pseudomonadota</taxon>
        <taxon>Alphaproteobacteria</taxon>
        <taxon>Hyphomicrobiales</taxon>
        <taxon>Rhizobiaceae</taxon>
        <taxon>Hoeflea</taxon>
    </lineage>
</organism>
<dbReference type="STRING" id="1480615.AWJ14_19455"/>
<accession>A0A1C1YRZ5</accession>
<protein>
    <submittedName>
        <fullName evidence="2">Uncharacterized protein</fullName>
    </submittedName>
</protein>
<evidence type="ECO:0000313" key="3">
    <source>
        <dbReference type="Proteomes" id="UP000094795"/>
    </source>
</evidence>
<sequence>MADEFKSPQPGTLLEMPDGWDVLYATAGKQPALTDERILQIAERHRNHVLTAQSGTRFDVIEHKDLVAFAREVERAVIRQQVMGLVETVARLKRENNQLHWEVANAKRERDVAEDRYEAIRAGVAA</sequence>
<gene>
    <name evidence="2" type="ORF">AWJ14_19455</name>
</gene>
<evidence type="ECO:0000313" key="2">
    <source>
        <dbReference type="EMBL" id="OCW56273.1"/>
    </source>
</evidence>
<dbReference type="AlphaFoldDB" id="A0A1C1YRZ5"/>
<keyword evidence="1" id="KW-0175">Coiled coil</keyword>
<dbReference type="EMBL" id="LQZT01000042">
    <property type="protein sequence ID" value="OCW56273.1"/>
    <property type="molecule type" value="Genomic_DNA"/>
</dbReference>
<feature type="coiled-coil region" evidence="1">
    <location>
        <begin position="89"/>
        <end position="123"/>
    </location>
</feature>
<dbReference type="RefSeq" id="WP_066182153.1">
    <property type="nucleotide sequence ID" value="NZ_LQZT01000042.1"/>
</dbReference>